<dbReference type="Proteomes" id="UP000688947">
    <property type="component" value="Unassembled WGS sequence"/>
</dbReference>
<name>A0A8T1ULD5_9STRA</name>
<organism evidence="1 2">
    <name type="scientific">Phytophthora cactorum</name>
    <dbReference type="NCBI Taxonomy" id="29920"/>
    <lineage>
        <taxon>Eukaryota</taxon>
        <taxon>Sar</taxon>
        <taxon>Stramenopiles</taxon>
        <taxon>Oomycota</taxon>
        <taxon>Peronosporomycetes</taxon>
        <taxon>Peronosporales</taxon>
        <taxon>Peronosporaceae</taxon>
        <taxon>Phytophthora</taxon>
    </lineage>
</organism>
<reference evidence="1" key="1">
    <citation type="submission" date="2021-01" db="EMBL/GenBank/DDBJ databases">
        <title>Phytophthora aleatoria, a newly-described species from Pinus radiata is distinct from Phytophthora cactorum isolates based on comparative genomics.</title>
        <authorList>
            <person name="Mcdougal R."/>
            <person name="Panda P."/>
            <person name="Williams N."/>
            <person name="Studholme D.J."/>
        </authorList>
    </citation>
    <scope>NUCLEOTIDE SEQUENCE</scope>
    <source>
        <strain evidence="1">NZFS 3830</strain>
    </source>
</reference>
<proteinExistence type="predicted"/>
<sequence>MAKYEKEVPHFLANTITNQASLCWALVDLNIPLNMEIELVGFLEGAKLATKTHIRVEICNDLSDYCSLRFCENLKQPARTHWRTGIWHWSHSILTLSESIIVAVRAVDIRSTNLTFSFFSLIYKNACLNHYCIGAHIFLNI</sequence>
<protein>
    <submittedName>
        <fullName evidence="1">Uncharacterized protein</fullName>
    </submittedName>
</protein>
<dbReference type="VEuPathDB" id="FungiDB:PC110_g12777"/>
<comment type="caution">
    <text evidence="1">The sequence shown here is derived from an EMBL/GenBank/DDBJ whole genome shotgun (WGS) entry which is preliminary data.</text>
</comment>
<accession>A0A8T1ULD5</accession>
<dbReference type="EMBL" id="JAENGZ010000295">
    <property type="protein sequence ID" value="KAG6962760.1"/>
    <property type="molecule type" value="Genomic_DNA"/>
</dbReference>
<dbReference type="AlphaFoldDB" id="A0A8T1ULD5"/>
<evidence type="ECO:0000313" key="1">
    <source>
        <dbReference type="EMBL" id="KAG6962760.1"/>
    </source>
</evidence>
<gene>
    <name evidence="1" type="ORF">JG687_00006963</name>
</gene>
<evidence type="ECO:0000313" key="2">
    <source>
        <dbReference type="Proteomes" id="UP000688947"/>
    </source>
</evidence>